<keyword evidence="14" id="KW-1185">Reference proteome</keyword>
<sequence>MNSFHEFIFMGKHGAYVWSSYIVTFLVLLGLFYWFRYLLKSLRSQVKSELNSGDSDRSQVKARKLKVDKAESRD</sequence>
<evidence type="ECO:0000256" key="11">
    <source>
        <dbReference type="ARBA" id="ARBA00023136"/>
    </source>
</evidence>
<evidence type="ECO:0000256" key="8">
    <source>
        <dbReference type="ARBA" id="ARBA00022692"/>
    </source>
</evidence>
<proteinExistence type="inferred from homology"/>
<evidence type="ECO:0000256" key="9">
    <source>
        <dbReference type="ARBA" id="ARBA00022748"/>
    </source>
</evidence>
<evidence type="ECO:0000256" key="4">
    <source>
        <dbReference type="ARBA" id="ARBA00016461"/>
    </source>
</evidence>
<feature type="transmembrane region" description="Helical" evidence="12">
    <location>
        <begin position="15"/>
        <end position="35"/>
    </location>
</feature>
<evidence type="ECO:0000313" key="13">
    <source>
        <dbReference type="EMBL" id="AUD79139.1"/>
    </source>
</evidence>
<keyword evidence="6 12" id="KW-1003">Cell membrane</keyword>
<dbReference type="NCBIfam" id="TIGR03141">
    <property type="entry name" value="cytochro_ccmD"/>
    <property type="match status" value="1"/>
</dbReference>
<dbReference type="KEGG" id="kpd:CW740_07710"/>
<name>A0A2K9AZ31_9GAMM</name>
<dbReference type="AlphaFoldDB" id="A0A2K9AZ31"/>
<evidence type="ECO:0000256" key="6">
    <source>
        <dbReference type="ARBA" id="ARBA00022475"/>
    </source>
</evidence>
<protein>
    <recommendedName>
        <fullName evidence="4 12">Heme exporter protein D</fullName>
    </recommendedName>
</protein>
<dbReference type="GO" id="GO:0015886">
    <property type="term" value="P:heme transport"/>
    <property type="evidence" value="ECO:0007669"/>
    <property type="project" value="InterPro"/>
</dbReference>
<keyword evidence="8 12" id="KW-0812">Transmembrane</keyword>
<evidence type="ECO:0000256" key="10">
    <source>
        <dbReference type="ARBA" id="ARBA00022989"/>
    </source>
</evidence>
<evidence type="ECO:0000256" key="1">
    <source>
        <dbReference type="ARBA" id="ARBA00002442"/>
    </source>
</evidence>
<dbReference type="Pfam" id="PF04995">
    <property type="entry name" value="CcmD"/>
    <property type="match status" value="1"/>
</dbReference>
<keyword evidence="9 12" id="KW-0201">Cytochrome c-type biogenesis</keyword>
<dbReference type="GO" id="GO:0005886">
    <property type="term" value="C:plasma membrane"/>
    <property type="evidence" value="ECO:0007669"/>
    <property type="project" value="UniProtKB-SubCell"/>
</dbReference>
<organism evidence="13 14">
    <name type="scientific">Kangiella profundi</name>
    <dbReference type="NCBI Taxonomy" id="1561924"/>
    <lineage>
        <taxon>Bacteria</taxon>
        <taxon>Pseudomonadati</taxon>
        <taxon>Pseudomonadota</taxon>
        <taxon>Gammaproteobacteria</taxon>
        <taxon>Kangiellales</taxon>
        <taxon>Kangiellaceae</taxon>
        <taxon>Kangiella</taxon>
    </lineage>
</organism>
<evidence type="ECO:0000313" key="14">
    <source>
        <dbReference type="Proteomes" id="UP000232693"/>
    </source>
</evidence>
<comment type="similarity">
    <text evidence="3 12">Belongs to the CcmD/CycX/HelD family.</text>
</comment>
<dbReference type="GO" id="GO:0017004">
    <property type="term" value="P:cytochrome complex assembly"/>
    <property type="evidence" value="ECO:0007669"/>
    <property type="project" value="UniProtKB-KW"/>
</dbReference>
<evidence type="ECO:0000256" key="12">
    <source>
        <dbReference type="RuleBase" id="RU363101"/>
    </source>
</evidence>
<keyword evidence="10 12" id="KW-1133">Transmembrane helix</keyword>
<dbReference type="EMBL" id="CP025120">
    <property type="protein sequence ID" value="AUD79139.1"/>
    <property type="molecule type" value="Genomic_DNA"/>
</dbReference>
<gene>
    <name evidence="13" type="primary">ccmD</name>
    <name evidence="13" type="ORF">CW740_07710</name>
</gene>
<evidence type="ECO:0000256" key="2">
    <source>
        <dbReference type="ARBA" id="ARBA00004377"/>
    </source>
</evidence>
<accession>A0A2K9AZ31</accession>
<keyword evidence="5 12" id="KW-0813">Transport</keyword>
<comment type="subcellular location">
    <subcellularLocation>
        <location evidence="2 12">Cell inner membrane</location>
        <topology evidence="2 12">Single-pass membrane protein</topology>
    </subcellularLocation>
</comment>
<keyword evidence="11 12" id="KW-0472">Membrane</keyword>
<evidence type="ECO:0000256" key="7">
    <source>
        <dbReference type="ARBA" id="ARBA00022519"/>
    </source>
</evidence>
<keyword evidence="7 12" id="KW-0997">Cell inner membrane</keyword>
<dbReference type="Proteomes" id="UP000232693">
    <property type="component" value="Chromosome"/>
</dbReference>
<reference evidence="13 14" key="1">
    <citation type="submission" date="2017-12" db="EMBL/GenBank/DDBJ databases">
        <title>Kangiella profundi FT102 completed genome.</title>
        <authorList>
            <person name="Xu J."/>
            <person name="Wang J."/>
            <person name="Lu Y."/>
        </authorList>
    </citation>
    <scope>NUCLEOTIDE SEQUENCE [LARGE SCALE GENOMIC DNA]</scope>
    <source>
        <strain evidence="13 14">FT102</strain>
    </source>
</reference>
<dbReference type="RefSeq" id="WP_106646971.1">
    <property type="nucleotide sequence ID" value="NZ_BMGO01000001.1"/>
</dbReference>
<evidence type="ECO:0000256" key="5">
    <source>
        <dbReference type="ARBA" id="ARBA00022448"/>
    </source>
</evidence>
<dbReference type="InterPro" id="IPR007078">
    <property type="entry name" value="Haem_export_protD_CcmD"/>
</dbReference>
<evidence type="ECO:0000256" key="3">
    <source>
        <dbReference type="ARBA" id="ARBA00008741"/>
    </source>
</evidence>
<dbReference type="OrthoDB" id="9815607at2"/>
<comment type="function">
    <text evidence="1 12">Required for the export of heme to the periplasm for the biogenesis of c-type cytochromes.</text>
</comment>